<dbReference type="OrthoDB" id="9782160at2"/>
<keyword evidence="8" id="KW-1185">Reference proteome</keyword>
<dbReference type="SUPFAM" id="SSF51905">
    <property type="entry name" value="FAD/NAD(P)-binding domain"/>
    <property type="match status" value="1"/>
</dbReference>
<dbReference type="EMBL" id="BJZR01000011">
    <property type="protein sequence ID" value="GEO91396.1"/>
    <property type="molecule type" value="Genomic_DNA"/>
</dbReference>
<evidence type="ECO:0000313" key="6">
    <source>
        <dbReference type="EMBL" id="GEO91396.1"/>
    </source>
</evidence>
<dbReference type="EMBL" id="CP013254">
    <property type="protein sequence ID" value="ALU39611.1"/>
    <property type="molecule type" value="Genomic_DNA"/>
</dbReference>
<evidence type="ECO:0000256" key="3">
    <source>
        <dbReference type="ARBA" id="ARBA00024018"/>
    </source>
</evidence>
<dbReference type="Pfam" id="PF01494">
    <property type="entry name" value="FAD_binding_3"/>
    <property type="match status" value="2"/>
</dbReference>
<accession>A0A0U3G948</accession>
<evidence type="ECO:0000313" key="8">
    <source>
        <dbReference type="Proteomes" id="UP000321155"/>
    </source>
</evidence>
<dbReference type="RefSeq" id="WP_058858322.1">
    <property type="nucleotide sequence ID" value="NZ_BJZR01000011.1"/>
</dbReference>
<evidence type="ECO:0000313" key="7">
    <source>
        <dbReference type="Proteomes" id="UP000057181"/>
    </source>
</evidence>
<proteinExistence type="inferred from homology"/>
<dbReference type="STRING" id="446860.AS188_07435"/>
<comment type="similarity">
    <text evidence="3">Belongs to the 3-hydroxybenzoate 6-hydroxylase family.</text>
</comment>
<keyword evidence="1" id="KW-0560">Oxidoreductase</keyword>
<organism evidence="5 7">
    <name type="scientific">Kocuria flava</name>
    <dbReference type="NCBI Taxonomy" id="446860"/>
    <lineage>
        <taxon>Bacteria</taxon>
        <taxon>Bacillati</taxon>
        <taxon>Actinomycetota</taxon>
        <taxon>Actinomycetes</taxon>
        <taxon>Micrococcales</taxon>
        <taxon>Micrococcaceae</taxon>
        <taxon>Kocuria</taxon>
    </lineage>
</organism>
<dbReference type="GO" id="GO:0071949">
    <property type="term" value="F:FAD binding"/>
    <property type="evidence" value="ECO:0007669"/>
    <property type="project" value="InterPro"/>
</dbReference>
<reference evidence="6 8" key="2">
    <citation type="submission" date="2019-07" db="EMBL/GenBank/DDBJ databases">
        <title>Whole genome shotgun sequence of Kocuria flava NBRC 107626.</title>
        <authorList>
            <person name="Hosoyama A."/>
            <person name="Uohara A."/>
            <person name="Ohji S."/>
            <person name="Ichikawa N."/>
        </authorList>
    </citation>
    <scope>NUCLEOTIDE SEQUENCE [LARGE SCALE GENOMIC DNA]</scope>
    <source>
        <strain evidence="6 8">NBRC 107626</strain>
    </source>
</reference>
<evidence type="ECO:0000259" key="4">
    <source>
        <dbReference type="Pfam" id="PF01494"/>
    </source>
</evidence>
<keyword evidence="2 6" id="KW-0503">Monooxygenase</keyword>
<dbReference type="PANTHER" id="PTHR45934:SF9">
    <property type="entry name" value="FAD_NAD(P)-BINDING OXIDOREDUCTASE FAMILY PROTEIN"/>
    <property type="match status" value="1"/>
</dbReference>
<name>A0A0U3G948_9MICC</name>
<dbReference type="AlphaFoldDB" id="A0A0U3G948"/>
<reference evidence="5 7" key="1">
    <citation type="submission" date="2015-11" db="EMBL/GenBank/DDBJ databases">
        <title>Complete Genome Sequence of Kocuria flava strain HO-9041.</title>
        <authorList>
            <person name="Zhou M."/>
            <person name="Dai J."/>
        </authorList>
    </citation>
    <scope>NUCLEOTIDE SEQUENCE [LARGE SCALE GENOMIC DNA]</scope>
    <source>
        <strain evidence="5 7">HO-9041</strain>
    </source>
</reference>
<dbReference type="GO" id="GO:0004497">
    <property type="term" value="F:monooxygenase activity"/>
    <property type="evidence" value="ECO:0007669"/>
    <property type="project" value="UniProtKB-KW"/>
</dbReference>
<sequence>MTGEAVVVGAGIAGLAAARGLLAAGWRVQVRERSDGLPVTGTSLGMWPAAMRALDDLGLGEEVRAASVEARGGRILRPDGRALARLGPERSVRMVPRPVLLEALARDLPPGTIAWHRPAGDPGLLPDADVVVAADGVHSPVRTALFGVAERPLGTVAIRGRALLPAEGVTETWGPGRIFGITPYDAISTYWYACFRAELLPEPPPAGATAEVLRGLYRGWHPAVQQVLAALDETSLDRRELLDVPPLRSYVTARTALVGDAAHAMAPNLGRGAAEALVDATTLVDALTEDAEPLVDEAGVAAALRHYDAVRRPPTTRLVRAARLLNRMSTGHRLVRPRDLALAAVGRLV</sequence>
<dbReference type="PRINTS" id="PR00420">
    <property type="entry name" value="RNGMNOXGNASE"/>
</dbReference>
<protein>
    <submittedName>
        <fullName evidence="6">Monooxygenase</fullName>
    </submittedName>
</protein>
<dbReference type="KEGG" id="kfv:AS188_07435"/>
<evidence type="ECO:0000256" key="2">
    <source>
        <dbReference type="ARBA" id="ARBA00023033"/>
    </source>
</evidence>
<feature type="domain" description="FAD-binding" evidence="4">
    <location>
        <begin position="5"/>
        <end position="96"/>
    </location>
</feature>
<dbReference type="InterPro" id="IPR036188">
    <property type="entry name" value="FAD/NAD-bd_sf"/>
</dbReference>
<dbReference type="Gene3D" id="3.50.50.60">
    <property type="entry name" value="FAD/NAD(P)-binding domain"/>
    <property type="match status" value="1"/>
</dbReference>
<dbReference type="Proteomes" id="UP000321155">
    <property type="component" value="Unassembled WGS sequence"/>
</dbReference>
<dbReference type="InterPro" id="IPR002938">
    <property type="entry name" value="FAD-bd"/>
</dbReference>
<dbReference type="Proteomes" id="UP000057181">
    <property type="component" value="Chromosome"/>
</dbReference>
<evidence type="ECO:0000313" key="5">
    <source>
        <dbReference type="EMBL" id="ALU39611.1"/>
    </source>
</evidence>
<dbReference type="InterPro" id="IPR044560">
    <property type="entry name" value="MOase"/>
</dbReference>
<dbReference type="PANTHER" id="PTHR45934">
    <property type="entry name" value="FAD/NAD(P)-BINDING OXIDOREDUCTASE FAMILY PROTEIN"/>
    <property type="match status" value="1"/>
</dbReference>
<feature type="domain" description="FAD-binding" evidence="4">
    <location>
        <begin position="128"/>
        <end position="321"/>
    </location>
</feature>
<evidence type="ECO:0000256" key="1">
    <source>
        <dbReference type="ARBA" id="ARBA00023002"/>
    </source>
</evidence>
<gene>
    <name evidence="5" type="ORF">AS188_07435</name>
    <name evidence="6" type="ORF">KFL01_07020</name>
</gene>